<dbReference type="SMART" id="SM00634">
    <property type="entry name" value="BID_1"/>
    <property type="match status" value="2"/>
</dbReference>
<evidence type="ECO:0000256" key="1">
    <source>
        <dbReference type="ARBA" id="ARBA00010116"/>
    </source>
</evidence>
<keyword evidence="4" id="KW-1185">Reference proteome</keyword>
<feature type="domain" description="Big-1" evidence="2">
    <location>
        <begin position="712"/>
        <end position="791"/>
    </location>
</feature>
<dbReference type="GeneID" id="26736838"/>
<dbReference type="Proteomes" id="UP000067738">
    <property type="component" value="Chromosome"/>
</dbReference>
<accession>A0A0U2V5Q7</accession>
<dbReference type="OrthoDB" id="77001at2157"/>
<name>A0A0U2V5Q7_9EURY</name>
<evidence type="ECO:0000313" key="3">
    <source>
        <dbReference type="EMBL" id="ALT69650.1"/>
    </source>
</evidence>
<sequence length="791" mass="84368">MLLVSCLAISAASAADINNTNDAVLSDTSDLELKAISEADLLSNNTNNIELTVSTNATPYNENATIEVSIADTDTSKDYNGSVVLLAIDGKNVNNITLNSEGKGSYIIPASTYEVGTYHVEGVYQTENDQIIIEDTILNITKVTPIVSVENVTVKTGEAVTIPFNVTDNKGKRIAGGVIVTIFWENDSLSKYVEIDEGKGAADFNLGELIGIFSNSNGTFNISSLFNGTGINISSLFNGSSINLGNLTNGTSLNISSLFNGTSLNISSLFNGTSIDLGSLLNGTTIDISSIINRNSTSDSTDVLGASIDIDTSSLINGTSIDLGSLFNGTSIDISSLFNGTSIDTSSLFNGTSIDLSSLLNGTSIDLGNLTNGTIDISSLLNGTSIGNTSINTSGIADALSKILKDNTQVTFNYIFVPGTYNVTVTYLGNRNYNKAINDTAKLIIVPRANITADNVIMRYKDGSKYIVNLTDYEGNPLANETITILINGQSYNRTTDNNGTASLAINLESGNYTVSASYTAKGDYFTNTVENNITVLTSIDGNDIVKMFKNDTQYYATFFDEQGKALPKDTTVTFNINGVMYERKVNENGTAKLNINLGAGEYIITATNPVTGEKHSNNITVLSYIQSSDLVKYYKNESQYVVTILGKDGKAVGAGETVTFNINGVFYTRQTNASGQAKLNINLMPGNYVITAEYKDCKVSNNIEVLSILTATDLVKSTSETKAFGAKLVDGQGNPLANKTVNFNINGVTYNRVTDSQGIAKLNINLQKGEYIITSSYNGQNIANTITVTE</sequence>
<dbReference type="KEGG" id="mmil:sm9_1884"/>
<dbReference type="EMBL" id="CP011266">
    <property type="protein sequence ID" value="ALT69650.1"/>
    <property type="molecule type" value="Genomic_DNA"/>
</dbReference>
<proteinExistence type="inferred from homology"/>
<dbReference type="InterPro" id="IPR008964">
    <property type="entry name" value="Invasin/intimin_cell_adhesion"/>
</dbReference>
<dbReference type="RefSeq" id="WP_058739870.1">
    <property type="nucleotide sequence ID" value="NZ_CP011266.1"/>
</dbReference>
<dbReference type="InterPro" id="IPR013783">
    <property type="entry name" value="Ig-like_fold"/>
</dbReference>
<dbReference type="AlphaFoldDB" id="A0A0U2V5Q7"/>
<dbReference type="InterPro" id="IPR003344">
    <property type="entry name" value="Big_1_dom"/>
</dbReference>
<gene>
    <name evidence="3" type="ORF">sm9_1884</name>
</gene>
<dbReference type="SUPFAM" id="SSF49373">
    <property type="entry name" value="Invasin/intimin cell-adhesion fragments"/>
    <property type="match status" value="2"/>
</dbReference>
<reference evidence="3 4" key="1">
    <citation type="submission" date="2015-04" db="EMBL/GenBank/DDBJ databases">
        <title>The complete genome sequence of the rumen methanogen Methanobrevibacter millerae SM9.</title>
        <authorList>
            <person name="Leahy S.C."/>
            <person name="Kelly W.J."/>
            <person name="Pacheco D.M."/>
            <person name="Li D."/>
            <person name="Altermann E."/>
            <person name="Attwood G.T."/>
        </authorList>
    </citation>
    <scope>NUCLEOTIDE SEQUENCE [LARGE SCALE GENOMIC DNA]</scope>
    <source>
        <strain evidence="3 4">SM9</strain>
    </source>
</reference>
<dbReference type="PATRIC" id="fig|230361.4.peg.1948"/>
<dbReference type="PROSITE" id="PS51127">
    <property type="entry name" value="BIG1"/>
    <property type="match status" value="1"/>
</dbReference>
<organism evidence="3 4">
    <name type="scientific">Methanobrevibacter millerae</name>
    <dbReference type="NCBI Taxonomy" id="230361"/>
    <lineage>
        <taxon>Archaea</taxon>
        <taxon>Methanobacteriati</taxon>
        <taxon>Methanobacteriota</taxon>
        <taxon>Methanomada group</taxon>
        <taxon>Methanobacteria</taxon>
        <taxon>Methanobacteriales</taxon>
        <taxon>Methanobacteriaceae</taxon>
        <taxon>Methanobrevibacter</taxon>
    </lineage>
</organism>
<dbReference type="Gene3D" id="2.60.40.10">
    <property type="entry name" value="Immunoglobulins"/>
    <property type="match status" value="2"/>
</dbReference>
<evidence type="ECO:0000313" key="4">
    <source>
        <dbReference type="Proteomes" id="UP000067738"/>
    </source>
</evidence>
<evidence type="ECO:0000259" key="2">
    <source>
        <dbReference type="PROSITE" id="PS51127"/>
    </source>
</evidence>
<protein>
    <submittedName>
        <fullName evidence="3">Adhesin-like protein</fullName>
    </submittedName>
</protein>
<comment type="similarity">
    <text evidence="1">Belongs to the intimin/invasin family.</text>
</comment>